<accession>A0A453GVS4</accession>
<dbReference type="GO" id="GO:0001731">
    <property type="term" value="P:formation of translation preinitiation complex"/>
    <property type="evidence" value="ECO:0007669"/>
    <property type="project" value="TreeGrafter"/>
</dbReference>
<reference evidence="3" key="2">
    <citation type="journal article" date="2017" name="Nat. Plants">
        <title>The Aegilops tauschii genome reveals multiple impacts of transposons.</title>
        <authorList>
            <person name="Zhao G."/>
            <person name="Zou C."/>
            <person name="Li K."/>
            <person name="Wang K."/>
            <person name="Li T."/>
            <person name="Gao L."/>
            <person name="Zhang X."/>
            <person name="Wang H."/>
            <person name="Yang Z."/>
            <person name="Liu X."/>
            <person name="Jiang W."/>
            <person name="Mao L."/>
            <person name="Kong X."/>
            <person name="Jiao Y."/>
            <person name="Jia J."/>
        </authorList>
    </citation>
    <scope>NUCLEOTIDE SEQUENCE [LARGE SCALE GENOMIC DNA]</scope>
    <source>
        <strain evidence="3">cv. AL8/78</strain>
    </source>
</reference>
<dbReference type="Gene3D" id="2.30.130.10">
    <property type="entry name" value="PUA domain"/>
    <property type="match status" value="1"/>
</dbReference>
<dbReference type="NCBIfam" id="TIGR00451">
    <property type="entry name" value="unchar_dom_2"/>
    <property type="match status" value="1"/>
</dbReference>
<dbReference type="InterPro" id="IPR002478">
    <property type="entry name" value="PUA"/>
</dbReference>
<evidence type="ECO:0000313" key="2">
    <source>
        <dbReference type="EnsemblPlants" id="AET3Gv21223200.3"/>
    </source>
</evidence>
<dbReference type="GO" id="GO:0003723">
    <property type="term" value="F:RNA binding"/>
    <property type="evidence" value="ECO:0007669"/>
    <property type="project" value="InterPro"/>
</dbReference>
<sequence length="75" mass="8509">MMKEVPSPEHANHQTNYLSLENYNCQAIMAEGKQHALAIGFTKMSAKDISTINKGIGVDNMHYLNDGLWKMERLE</sequence>
<dbReference type="PANTHER" id="PTHR22798">
    <property type="entry name" value="MCT-1 PROTEIN"/>
    <property type="match status" value="1"/>
</dbReference>
<dbReference type="AlphaFoldDB" id="A0A453GVS4"/>
<proteinExistence type="predicted"/>
<reference evidence="3" key="1">
    <citation type="journal article" date="2014" name="Science">
        <title>Ancient hybridizations among the ancestral genomes of bread wheat.</title>
        <authorList>
            <consortium name="International Wheat Genome Sequencing Consortium,"/>
            <person name="Marcussen T."/>
            <person name="Sandve S.R."/>
            <person name="Heier L."/>
            <person name="Spannagl M."/>
            <person name="Pfeifer M."/>
            <person name="Jakobsen K.S."/>
            <person name="Wulff B.B."/>
            <person name="Steuernagel B."/>
            <person name="Mayer K.F."/>
            <person name="Olsen O.A."/>
        </authorList>
    </citation>
    <scope>NUCLEOTIDE SEQUENCE [LARGE SCALE GENOMIC DNA]</scope>
    <source>
        <strain evidence="3">cv. AL8/78</strain>
    </source>
</reference>
<dbReference type="PROSITE" id="PS50890">
    <property type="entry name" value="PUA"/>
    <property type="match status" value="1"/>
</dbReference>
<dbReference type="Proteomes" id="UP000015105">
    <property type="component" value="Chromosome 3D"/>
</dbReference>
<dbReference type="PANTHER" id="PTHR22798:SF0">
    <property type="entry name" value="MALIGNANT T-CELL-AMPLIFIED SEQUENCE 1"/>
    <property type="match status" value="1"/>
</dbReference>
<dbReference type="Gramene" id="AET3Gv21223200.3">
    <property type="protein sequence ID" value="AET3Gv21223200.3"/>
    <property type="gene ID" value="AET3Gv21223200"/>
</dbReference>
<reference evidence="2" key="3">
    <citation type="journal article" date="2017" name="Nature">
        <title>Genome sequence of the progenitor of the wheat D genome Aegilops tauschii.</title>
        <authorList>
            <person name="Luo M.C."/>
            <person name="Gu Y.Q."/>
            <person name="Puiu D."/>
            <person name="Wang H."/>
            <person name="Twardziok S.O."/>
            <person name="Deal K.R."/>
            <person name="Huo N."/>
            <person name="Zhu T."/>
            <person name="Wang L."/>
            <person name="Wang Y."/>
            <person name="McGuire P.E."/>
            <person name="Liu S."/>
            <person name="Long H."/>
            <person name="Ramasamy R.K."/>
            <person name="Rodriguez J.C."/>
            <person name="Van S.L."/>
            <person name="Yuan L."/>
            <person name="Wang Z."/>
            <person name="Xia Z."/>
            <person name="Xiao L."/>
            <person name="Anderson O.D."/>
            <person name="Ouyang S."/>
            <person name="Liang Y."/>
            <person name="Zimin A.V."/>
            <person name="Pertea G."/>
            <person name="Qi P."/>
            <person name="Bennetzen J.L."/>
            <person name="Dai X."/>
            <person name="Dawson M.W."/>
            <person name="Muller H.G."/>
            <person name="Kugler K."/>
            <person name="Rivarola-Duarte L."/>
            <person name="Spannagl M."/>
            <person name="Mayer K.F.X."/>
            <person name="Lu F.H."/>
            <person name="Bevan M.W."/>
            <person name="Leroy P."/>
            <person name="Li P."/>
            <person name="You F.M."/>
            <person name="Sun Q."/>
            <person name="Liu Z."/>
            <person name="Lyons E."/>
            <person name="Wicker T."/>
            <person name="Salzberg S.L."/>
            <person name="Devos K.M."/>
            <person name="Dvorak J."/>
        </authorList>
    </citation>
    <scope>NUCLEOTIDE SEQUENCE [LARGE SCALE GENOMIC DNA]</scope>
    <source>
        <strain evidence="2">cv. AL8/78</strain>
    </source>
</reference>
<dbReference type="Pfam" id="PF01472">
    <property type="entry name" value="PUA"/>
    <property type="match status" value="1"/>
</dbReference>
<name>A0A453GVS4_AEGTS</name>
<dbReference type="InterPro" id="IPR004521">
    <property type="entry name" value="Uncharacterised_CHP00451"/>
</dbReference>
<dbReference type="SUPFAM" id="SSF88697">
    <property type="entry name" value="PUA domain-like"/>
    <property type="match status" value="1"/>
</dbReference>
<evidence type="ECO:0000313" key="3">
    <source>
        <dbReference type="Proteomes" id="UP000015105"/>
    </source>
</evidence>
<keyword evidence="3" id="KW-1185">Reference proteome</keyword>
<dbReference type="InterPro" id="IPR015947">
    <property type="entry name" value="PUA-like_sf"/>
</dbReference>
<reference evidence="2" key="5">
    <citation type="journal article" date="2021" name="G3 (Bethesda)">
        <title>Aegilops tauschii genome assembly Aet v5.0 features greater sequence contiguity and improved annotation.</title>
        <authorList>
            <person name="Wang L."/>
            <person name="Zhu T."/>
            <person name="Rodriguez J.C."/>
            <person name="Deal K.R."/>
            <person name="Dubcovsky J."/>
            <person name="McGuire P.E."/>
            <person name="Lux T."/>
            <person name="Spannagl M."/>
            <person name="Mayer K.F.X."/>
            <person name="Baldrich P."/>
            <person name="Meyers B.C."/>
            <person name="Huo N."/>
            <person name="Gu Y.Q."/>
            <person name="Zhou H."/>
            <person name="Devos K.M."/>
            <person name="Bennetzen J.L."/>
            <person name="Unver T."/>
            <person name="Budak H."/>
            <person name="Gulick P.J."/>
            <person name="Galiba G."/>
            <person name="Kalapos B."/>
            <person name="Nelson D.R."/>
            <person name="Li P."/>
            <person name="You F.M."/>
            <person name="Luo M.C."/>
            <person name="Dvorak J."/>
        </authorList>
    </citation>
    <scope>NUCLEOTIDE SEQUENCE [LARGE SCALE GENOMIC DNA]</scope>
    <source>
        <strain evidence="2">cv. AL8/78</strain>
    </source>
</reference>
<evidence type="ECO:0000259" key="1">
    <source>
        <dbReference type="Pfam" id="PF01472"/>
    </source>
</evidence>
<dbReference type="InterPro" id="IPR016437">
    <property type="entry name" value="MCT-1/Tma20"/>
</dbReference>
<dbReference type="EnsemblPlants" id="AET3Gv21223200.3">
    <property type="protein sequence ID" value="AET3Gv21223200.3"/>
    <property type="gene ID" value="AET3Gv21223200"/>
</dbReference>
<organism evidence="2 3">
    <name type="scientific">Aegilops tauschii subsp. strangulata</name>
    <name type="common">Goatgrass</name>
    <dbReference type="NCBI Taxonomy" id="200361"/>
    <lineage>
        <taxon>Eukaryota</taxon>
        <taxon>Viridiplantae</taxon>
        <taxon>Streptophyta</taxon>
        <taxon>Embryophyta</taxon>
        <taxon>Tracheophyta</taxon>
        <taxon>Spermatophyta</taxon>
        <taxon>Magnoliopsida</taxon>
        <taxon>Liliopsida</taxon>
        <taxon>Poales</taxon>
        <taxon>Poaceae</taxon>
        <taxon>BOP clade</taxon>
        <taxon>Pooideae</taxon>
        <taxon>Triticodae</taxon>
        <taxon>Triticeae</taxon>
        <taxon>Triticinae</taxon>
        <taxon>Aegilops</taxon>
    </lineage>
</organism>
<feature type="domain" description="PUA" evidence="1">
    <location>
        <begin position="27"/>
        <end position="64"/>
    </location>
</feature>
<protein>
    <recommendedName>
        <fullName evidence="1">PUA domain-containing protein</fullName>
    </recommendedName>
</protein>
<reference evidence="2" key="4">
    <citation type="submission" date="2019-03" db="UniProtKB">
        <authorList>
            <consortium name="EnsemblPlants"/>
        </authorList>
    </citation>
    <scope>IDENTIFICATION</scope>
</reference>
<dbReference type="InterPro" id="IPR036974">
    <property type="entry name" value="PUA_sf"/>
</dbReference>